<dbReference type="VEuPathDB" id="MicrosporidiaDB:SLOPH_319"/>
<dbReference type="Pfam" id="PF03876">
    <property type="entry name" value="SHS2_Rpb7-N"/>
    <property type="match status" value="1"/>
</dbReference>
<name>S7XSV0_SPRLO</name>
<gene>
    <name evidence="7" type="ORF">SLOPH_319</name>
</gene>
<dbReference type="GO" id="GO:1990328">
    <property type="term" value="C:RPB4-RPB7 complex"/>
    <property type="evidence" value="ECO:0007669"/>
    <property type="project" value="EnsemblFungi"/>
</dbReference>
<dbReference type="FunCoup" id="S7XSV0">
    <property type="interactions" value="213"/>
</dbReference>
<dbReference type="GO" id="GO:0006368">
    <property type="term" value="P:transcription elongation by RNA polymerase II"/>
    <property type="evidence" value="ECO:0007669"/>
    <property type="project" value="EnsemblFungi"/>
</dbReference>
<keyword evidence="8" id="KW-1185">Reference proteome</keyword>
<dbReference type="InterPro" id="IPR036898">
    <property type="entry name" value="RNA_pol_Rpb7-like_N_sf"/>
</dbReference>
<dbReference type="GO" id="GO:0003727">
    <property type="term" value="F:single-stranded RNA binding"/>
    <property type="evidence" value="ECO:0007669"/>
    <property type="project" value="EnsemblFungi"/>
</dbReference>
<evidence type="ECO:0000259" key="5">
    <source>
        <dbReference type="Pfam" id="PF00575"/>
    </source>
</evidence>
<evidence type="ECO:0000313" key="8">
    <source>
        <dbReference type="Proteomes" id="UP000014978"/>
    </source>
</evidence>
<evidence type="ECO:0000256" key="1">
    <source>
        <dbReference type="ARBA" id="ARBA00004123"/>
    </source>
</evidence>
<dbReference type="Proteomes" id="UP000014978">
    <property type="component" value="Unassembled WGS sequence"/>
</dbReference>
<comment type="caution">
    <text evidence="7">The sequence shown here is derived from an EMBL/GenBank/DDBJ whole genome shotgun (WGS) entry which is preliminary data.</text>
</comment>
<dbReference type="Gene3D" id="2.40.50.140">
    <property type="entry name" value="Nucleic acid-binding proteins"/>
    <property type="match status" value="2"/>
</dbReference>
<dbReference type="EMBL" id="ATCN01000446">
    <property type="protein sequence ID" value="EPR79008.1"/>
    <property type="molecule type" value="Genomic_DNA"/>
</dbReference>
<dbReference type="GO" id="GO:0010590">
    <property type="term" value="P:regulation of septum digestion after cytokinesis"/>
    <property type="evidence" value="ECO:0007669"/>
    <property type="project" value="EnsemblFungi"/>
</dbReference>
<dbReference type="InterPro" id="IPR005576">
    <property type="entry name" value="Rpb7-like_N"/>
</dbReference>
<dbReference type="GO" id="GO:0000932">
    <property type="term" value="C:P-body"/>
    <property type="evidence" value="ECO:0007669"/>
    <property type="project" value="EnsemblFungi"/>
</dbReference>
<keyword evidence="3 7" id="KW-0240">DNA-directed RNA polymerase</keyword>
<dbReference type="SUPFAM" id="SSF50249">
    <property type="entry name" value="Nucleic acid-binding proteins"/>
    <property type="match status" value="1"/>
</dbReference>
<dbReference type="AlphaFoldDB" id="S7XSV0"/>
<keyword evidence="4" id="KW-0804">Transcription</keyword>
<dbReference type="GO" id="GO:0000956">
    <property type="term" value="P:nuclear-transcribed mRNA catabolic process"/>
    <property type="evidence" value="ECO:0007669"/>
    <property type="project" value="EnsemblFungi"/>
</dbReference>
<dbReference type="GO" id="GO:0006367">
    <property type="term" value="P:transcription initiation at RNA polymerase II promoter"/>
    <property type="evidence" value="ECO:0007669"/>
    <property type="project" value="EnsemblFungi"/>
</dbReference>
<dbReference type="InParanoid" id="S7XSV0"/>
<dbReference type="GO" id="GO:0003697">
    <property type="term" value="F:single-stranded DNA binding"/>
    <property type="evidence" value="ECO:0007669"/>
    <property type="project" value="EnsemblFungi"/>
</dbReference>
<organism evidence="7 8">
    <name type="scientific">Spraguea lophii (strain 42_110)</name>
    <name type="common">Microsporidian parasite</name>
    <dbReference type="NCBI Taxonomy" id="1358809"/>
    <lineage>
        <taxon>Eukaryota</taxon>
        <taxon>Fungi</taxon>
        <taxon>Fungi incertae sedis</taxon>
        <taxon>Microsporidia</taxon>
        <taxon>Spragueidae</taxon>
        <taxon>Spraguea</taxon>
    </lineage>
</organism>
<dbReference type="PANTHER" id="PTHR12709">
    <property type="entry name" value="DNA-DIRECTED RNA POLYMERASE II, III"/>
    <property type="match status" value="1"/>
</dbReference>
<protein>
    <submittedName>
        <fullName evidence="7">DNA-directed RNA polymerase II 19 kDa polypeptide</fullName>
    </submittedName>
</protein>
<dbReference type="STRING" id="1358809.S7XSV0"/>
<evidence type="ECO:0000256" key="3">
    <source>
        <dbReference type="ARBA" id="ARBA00022478"/>
    </source>
</evidence>
<dbReference type="SUPFAM" id="SSF88798">
    <property type="entry name" value="N-terminal, heterodimerisation domain of RBP7 (RpoE)"/>
    <property type="match status" value="1"/>
</dbReference>
<evidence type="ECO:0000256" key="2">
    <source>
        <dbReference type="ARBA" id="ARBA00009307"/>
    </source>
</evidence>
<dbReference type="Gene3D" id="3.30.1490.120">
    <property type="entry name" value="RNA polymerase Rpb7-like, N-terminal domain"/>
    <property type="match status" value="1"/>
</dbReference>
<feature type="domain" description="S1 motif" evidence="5">
    <location>
        <begin position="77"/>
        <end position="127"/>
    </location>
</feature>
<dbReference type="OMA" id="TMRQPGL"/>
<dbReference type="InterPro" id="IPR045113">
    <property type="entry name" value="Rpb7-like"/>
</dbReference>
<dbReference type="FunFam" id="3.30.1490.120:FF:000001">
    <property type="entry name" value="DNA-directed RNA polymerase II subunit RPB7"/>
    <property type="match status" value="1"/>
</dbReference>
<comment type="subcellular location">
    <subcellularLocation>
        <location evidence="1">Nucleus</location>
    </subcellularLocation>
</comment>
<dbReference type="GO" id="GO:0031369">
    <property type="term" value="F:translation initiation factor binding"/>
    <property type="evidence" value="ECO:0007669"/>
    <property type="project" value="EnsemblFungi"/>
</dbReference>
<comment type="similarity">
    <text evidence="2">Belongs to the eukaryotic RPB7/RPC8 RNA polymerase subunit family.</text>
</comment>
<evidence type="ECO:0000313" key="7">
    <source>
        <dbReference type="EMBL" id="EPR79008.1"/>
    </source>
</evidence>
<dbReference type="GO" id="GO:0005665">
    <property type="term" value="C:RNA polymerase II, core complex"/>
    <property type="evidence" value="ECO:0007669"/>
    <property type="project" value="EnsemblFungi"/>
</dbReference>
<accession>S7XSV0</accession>
<dbReference type="GO" id="GO:0045948">
    <property type="term" value="P:positive regulation of translational initiation"/>
    <property type="evidence" value="ECO:0007669"/>
    <property type="project" value="EnsemblFungi"/>
</dbReference>
<reference evidence="8" key="1">
    <citation type="journal article" date="2013" name="PLoS Genet.">
        <title>The genome of Spraguea lophii and the basis of host-microsporidian interactions.</title>
        <authorList>
            <person name="Campbell S.E."/>
            <person name="Williams T.A."/>
            <person name="Yousuf A."/>
            <person name="Soanes D.M."/>
            <person name="Paszkiewicz K.H."/>
            <person name="Williams B.A.P."/>
        </authorList>
    </citation>
    <scope>NUCLEOTIDE SEQUENCE [LARGE SCALE GENOMIC DNA]</scope>
    <source>
        <strain evidence="8">42_110</strain>
    </source>
</reference>
<evidence type="ECO:0000256" key="4">
    <source>
        <dbReference type="ARBA" id="ARBA00023163"/>
    </source>
</evidence>
<sequence length="153" mass="17020">MFFLTPLTHTLFLPPNTLTSSIHNTIHTQLYQEKEGSCTSDHGYILAITTINNIGAIIVESTGHIRIKIKYTAIVLKPEKGEILDANVNEINKLGIFASCGPMNIFISNYQIPTVMNIEKNTQIRLKIIGTKIDTKKVYAIGTINEDSLGIIY</sequence>
<proteinExistence type="inferred from homology"/>
<dbReference type="InterPro" id="IPR003029">
    <property type="entry name" value="S1_domain"/>
</dbReference>
<dbReference type="GO" id="GO:0060213">
    <property type="term" value="P:positive regulation of nuclear-transcribed mRNA poly(A) tail shortening"/>
    <property type="evidence" value="ECO:0007669"/>
    <property type="project" value="EnsemblFungi"/>
</dbReference>
<dbReference type="HOGENOM" id="CLU_085878_2_0_1"/>
<dbReference type="Pfam" id="PF00575">
    <property type="entry name" value="S1"/>
    <property type="match status" value="1"/>
</dbReference>
<dbReference type="InterPro" id="IPR012340">
    <property type="entry name" value="NA-bd_OB-fold"/>
</dbReference>
<dbReference type="OrthoDB" id="1162399at2759"/>
<dbReference type="PANTHER" id="PTHR12709:SF4">
    <property type="entry name" value="DNA-DIRECTED RNA POLYMERASE II SUBUNIT RPB7"/>
    <property type="match status" value="1"/>
</dbReference>
<dbReference type="GO" id="GO:0003968">
    <property type="term" value="F:RNA-directed RNA polymerase activity"/>
    <property type="evidence" value="ECO:0007669"/>
    <property type="project" value="EnsemblFungi"/>
</dbReference>
<evidence type="ECO:0000259" key="6">
    <source>
        <dbReference type="Pfam" id="PF03876"/>
    </source>
</evidence>
<feature type="domain" description="RNA polymerase Rpb7-like N-terminal" evidence="6">
    <location>
        <begin position="9"/>
        <end position="56"/>
    </location>
</feature>